<sequence length="75" mass="8691">YLLSGDTATVRCFRGLHHRVNDIINDRFWSDGKKPDRCDVLQELIDCGDISAKDAKSTQKAWNCRHSRQSNDKKR</sequence>
<evidence type="ECO:0000313" key="3">
    <source>
        <dbReference type="Proteomes" id="UP000531761"/>
    </source>
</evidence>
<feature type="non-terminal residue" evidence="2">
    <location>
        <position position="1"/>
    </location>
</feature>
<dbReference type="EMBL" id="JABWMK020000161">
    <property type="protein sequence ID" value="MBB2469578.1"/>
    <property type="molecule type" value="Genomic_DNA"/>
</dbReference>
<dbReference type="Pfam" id="PF15606">
    <property type="entry name" value="Ntox34"/>
    <property type="match status" value="1"/>
</dbReference>
<dbReference type="InterPro" id="IPR028947">
    <property type="entry name" value="Ntox34"/>
</dbReference>
<protein>
    <recommendedName>
        <fullName evidence="1">Bacterial toxin 34 domain-containing protein</fullName>
    </recommendedName>
</protein>
<accession>A0A8T3UQ67</accession>
<name>A0A8T3UQ67_ECOLX</name>
<evidence type="ECO:0000259" key="1">
    <source>
        <dbReference type="Pfam" id="PF15606"/>
    </source>
</evidence>
<proteinExistence type="predicted"/>
<gene>
    <name evidence="2" type="ORF">HEP30_026655</name>
</gene>
<reference evidence="2 3" key="1">
    <citation type="submission" date="2020-08" db="EMBL/GenBank/DDBJ databases">
        <title>Draft genome sequences of isolates of diverse host origin from the E. coli Reference Center.</title>
        <authorList>
            <person name="Lacher D.W."/>
            <person name="Mammel M.K."/>
            <person name="Gangiredla J."/>
            <person name="Gebru S.T."/>
            <person name="Barnaba T.J."/>
            <person name="Majowicz S.A."/>
            <person name="Dudley E.G."/>
        </authorList>
    </citation>
    <scope>NUCLEOTIDE SEQUENCE [LARGE SCALE GENOMIC DNA]</scope>
    <source>
        <strain evidence="2 3">10.0349</strain>
    </source>
</reference>
<feature type="domain" description="Bacterial toxin 34" evidence="1">
    <location>
        <begin position="15"/>
        <end position="70"/>
    </location>
</feature>
<comment type="caution">
    <text evidence="2">The sequence shown here is derived from an EMBL/GenBank/DDBJ whole genome shotgun (WGS) entry which is preliminary data.</text>
</comment>
<organism evidence="2 3">
    <name type="scientific">Escherichia coli</name>
    <dbReference type="NCBI Taxonomy" id="562"/>
    <lineage>
        <taxon>Bacteria</taxon>
        <taxon>Pseudomonadati</taxon>
        <taxon>Pseudomonadota</taxon>
        <taxon>Gammaproteobacteria</taxon>
        <taxon>Enterobacterales</taxon>
        <taxon>Enterobacteriaceae</taxon>
        <taxon>Escherichia</taxon>
    </lineage>
</organism>
<dbReference type="Proteomes" id="UP000531761">
    <property type="component" value="Unassembled WGS sequence"/>
</dbReference>
<evidence type="ECO:0000313" key="2">
    <source>
        <dbReference type="EMBL" id="MBB2469578.1"/>
    </source>
</evidence>
<dbReference type="AlphaFoldDB" id="A0A8T3UQ67"/>